<keyword evidence="2" id="KW-1185">Reference proteome</keyword>
<name>B0E0X7_LACBS</name>
<dbReference type="HOGENOM" id="CLU_193202_0_0_1"/>
<dbReference type="OrthoDB" id="3251307at2759"/>
<protein>
    <submittedName>
        <fullName evidence="1">Predicted protein</fullName>
    </submittedName>
</protein>
<dbReference type="KEGG" id="lbc:LACBIDRAFT_316424"/>
<dbReference type="AlphaFoldDB" id="B0E0X7"/>
<dbReference type="Proteomes" id="UP000001194">
    <property type="component" value="Unassembled WGS sequence"/>
</dbReference>
<evidence type="ECO:0000313" key="2">
    <source>
        <dbReference type="Proteomes" id="UP000001194"/>
    </source>
</evidence>
<accession>B0E0X7</accession>
<dbReference type="RefSeq" id="XP_001889827.1">
    <property type="nucleotide sequence ID" value="XM_001889792.1"/>
</dbReference>
<sequence>MVRAPSRAPSSTWVYGLWRSSIARRPCPQGVSAACMCFGACTVSIFSCPTSATLAGWALYFMTFVSFNPNPNTSLLE</sequence>
<evidence type="ECO:0000313" key="1">
    <source>
        <dbReference type="EMBL" id="EDQ99478.1"/>
    </source>
</evidence>
<dbReference type="GeneID" id="6085539"/>
<proteinExistence type="predicted"/>
<reference evidence="1 2" key="1">
    <citation type="journal article" date="2008" name="Nature">
        <title>The genome of Laccaria bicolor provides insights into mycorrhizal symbiosis.</title>
        <authorList>
            <person name="Martin F."/>
            <person name="Aerts A."/>
            <person name="Ahren D."/>
            <person name="Brun A."/>
            <person name="Danchin E.G.J."/>
            <person name="Duchaussoy F."/>
            <person name="Gibon J."/>
            <person name="Kohler A."/>
            <person name="Lindquist E."/>
            <person name="Pereda V."/>
            <person name="Salamov A."/>
            <person name="Shapiro H.J."/>
            <person name="Wuyts J."/>
            <person name="Blaudez D."/>
            <person name="Buee M."/>
            <person name="Brokstein P."/>
            <person name="Canbaeck B."/>
            <person name="Cohen D."/>
            <person name="Courty P.E."/>
            <person name="Coutinho P.M."/>
            <person name="Delaruelle C."/>
            <person name="Detter J.C."/>
            <person name="Deveau A."/>
            <person name="DiFazio S."/>
            <person name="Duplessis S."/>
            <person name="Fraissinet-Tachet L."/>
            <person name="Lucic E."/>
            <person name="Frey-Klett P."/>
            <person name="Fourrey C."/>
            <person name="Feussner I."/>
            <person name="Gay G."/>
            <person name="Grimwood J."/>
            <person name="Hoegger P.J."/>
            <person name="Jain P."/>
            <person name="Kilaru S."/>
            <person name="Labbe J."/>
            <person name="Lin Y.C."/>
            <person name="Legue V."/>
            <person name="Le Tacon F."/>
            <person name="Marmeisse R."/>
            <person name="Melayah D."/>
            <person name="Montanini B."/>
            <person name="Muratet M."/>
            <person name="Nehls U."/>
            <person name="Niculita-Hirzel H."/>
            <person name="Oudot-Le Secq M.P."/>
            <person name="Peter M."/>
            <person name="Quesneville H."/>
            <person name="Rajashekar B."/>
            <person name="Reich M."/>
            <person name="Rouhier N."/>
            <person name="Schmutz J."/>
            <person name="Yin T."/>
            <person name="Chalot M."/>
            <person name="Henrissat B."/>
            <person name="Kuees U."/>
            <person name="Lucas S."/>
            <person name="Van de Peer Y."/>
            <person name="Podila G.K."/>
            <person name="Polle A."/>
            <person name="Pukkila P.J."/>
            <person name="Richardson P.M."/>
            <person name="Rouze P."/>
            <person name="Sanders I.R."/>
            <person name="Stajich J.E."/>
            <person name="Tunlid A."/>
            <person name="Tuskan G."/>
            <person name="Grigoriev I.V."/>
        </authorList>
    </citation>
    <scope>NUCLEOTIDE SEQUENCE [LARGE SCALE GENOMIC DNA]</scope>
    <source>
        <strain evidence="2">S238N-H82 / ATCC MYA-4686</strain>
    </source>
</reference>
<dbReference type="EMBL" id="DS547163">
    <property type="protein sequence ID" value="EDQ99478.1"/>
    <property type="molecule type" value="Genomic_DNA"/>
</dbReference>
<gene>
    <name evidence="1" type="ORF">LACBIDRAFT_316424</name>
</gene>
<organism evidence="2">
    <name type="scientific">Laccaria bicolor (strain S238N-H82 / ATCC MYA-4686)</name>
    <name type="common">Bicoloured deceiver</name>
    <name type="synonym">Laccaria laccata var. bicolor</name>
    <dbReference type="NCBI Taxonomy" id="486041"/>
    <lineage>
        <taxon>Eukaryota</taxon>
        <taxon>Fungi</taxon>
        <taxon>Dikarya</taxon>
        <taxon>Basidiomycota</taxon>
        <taxon>Agaricomycotina</taxon>
        <taxon>Agaricomycetes</taxon>
        <taxon>Agaricomycetidae</taxon>
        <taxon>Agaricales</taxon>
        <taxon>Agaricineae</taxon>
        <taxon>Hydnangiaceae</taxon>
        <taxon>Laccaria</taxon>
    </lineage>
</organism>
<dbReference type="InParanoid" id="B0E0X7"/>